<dbReference type="AlphaFoldDB" id="A0A645ECY1"/>
<reference evidence="1" key="1">
    <citation type="submission" date="2019-08" db="EMBL/GenBank/DDBJ databases">
        <authorList>
            <person name="Kucharzyk K."/>
            <person name="Murdoch R.W."/>
            <person name="Higgins S."/>
            <person name="Loffler F."/>
        </authorList>
    </citation>
    <scope>NUCLEOTIDE SEQUENCE</scope>
</reference>
<dbReference type="EMBL" id="VSSQ01045294">
    <property type="protein sequence ID" value="MPM99189.1"/>
    <property type="molecule type" value="Genomic_DNA"/>
</dbReference>
<accession>A0A645ECY1</accession>
<gene>
    <name evidence="1" type="ORF">SDC9_146380</name>
</gene>
<comment type="caution">
    <text evidence="1">The sequence shown here is derived from an EMBL/GenBank/DDBJ whole genome shotgun (WGS) entry which is preliminary data.</text>
</comment>
<evidence type="ECO:0000313" key="1">
    <source>
        <dbReference type="EMBL" id="MPM99189.1"/>
    </source>
</evidence>
<name>A0A645ECY1_9ZZZZ</name>
<protein>
    <submittedName>
        <fullName evidence="1">Uncharacterized protein</fullName>
    </submittedName>
</protein>
<proteinExistence type="predicted"/>
<sequence length="227" mass="25319">MLKPTFRKSLQKALDPLLMSFHVEGAGDDENVLLFLACKGEEPTCCFPSQEVVGSDVTETVSIADVSVYRDYRSTGSGQSVNSLDDRFHVNGCQTQSIIVFQMQLLDHMQMHRAIERLHFVDINTHSKIREFTFCLAKTCDDIHKKGVSDTGKQTPYSQWLLAGGQRFACEVGDEPQLLGNGANPLGNLFIHPFTVMQDPIHRSSRDSCFLCDIPNCYSHGFPSLGE</sequence>
<organism evidence="1">
    <name type="scientific">bioreactor metagenome</name>
    <dbReference type="NCBI Taxonomy" id="1076179"/>
    <lineage>
        <taxon>unclassified sequences</taxon>
        <taxon>metagenomes</taxon>
        <taxon>ecological metagenomes</taxon>
    </lineage>
</organism>